<proteinExistence type="predicted"/>
<dbReference type="RefSeq" id="XP_025487816.1">
    <property type="nucleotide sequence ID" value="XM_025636197.1"/>
</dbReference>
<evidence type="ECO:0000313" key="2">
    <source>
        <dbReference type="Proteomes" id="UP000248340"/>
    </source>
</evidence>
<dbReference type="AlphaFoldDB" id="A0A319BV86"/>
<gene>
    <name evidence="1" type="ORF">BO82DRAFT_358121</name>
</gene>
<accession>A0A319BV86</accession>
<keyword evidence="2" id="KW-1185">Reference proteome</keyword>
<dbReference type="OrthoDB" id="5100247at2759"/>
<protein>
    <submittedName>
        <fullName evidence="1">Uncharacterized protein</fullName>
    </submittedName>
</protein>
<name>A0A319BV86_9EURO</name>
<dbReference type="VEuPathDB" id="FungiDB:BO82DRAFT_358121"/>
<dbReference type="Proteomes" id="UP000248340">
    <property type="component" value="Unassembled WGS sequence"/>
</dbReference>
<reference evidence="1 2" key="1">
    <citation type="submission" date="2016-12" db="EMBL/GenBank/DDBJ databases">
        <title>The genomes of Aspergillus section Nigri reveals drivers in fungal speciation.</title>
        <authorList>
            <consortium name="DOE Joint Genome Institute"/>
            <person name="Vesth T.C."/>
            <person name="Nybo J."/>
            <person name="Theobald S."/>
            <person name="Brandl J."/>
            <person name="Frisvad J.C."/>
            <person name="Nielsen K.F."/>
            <person name="Lyhne E.K."/>
            <person name="Kogle M.E."/>
            <person name="Kuo A."/>
            <person name="Riley R."/>
            <person name="Clum A."/>
            <person name="Nolan M."/>
            <person name="Lipzen A."/>
            <person name="Salamov A."/>
            <person name="Henrissat B."/>
            <person name="Wiebenga A."/>
            <person name="De Vries R.P."/>
            <person name="Grigoriev I.V."/>
            <person name="Mortensen U.H."/>
            <person name="Andersen M.R."/>
            <person name="Baker S.E."/>
        </authorList>
    </citation>
    <scope>NUCLEOTIDE SEQUENCE [LARGE SCALE GENOMIC DNA]</scope>
    <source>
        <strain evidence="1 2">CBS 121591</strain>
    </source>
</reference>
<sequence>MPPTTSKDSPEPLFLDHSIASVRDSSIRMPRVEPWATEYCTAIEEHRYGDAIWARYHMDGRATNEGYTNTRMKDDGTIEHDHVAVYDLIMEDARDYARESPEPFRQALAMYSHTDSMDNRKDILDGLMKIGAGSGAAALH</sequence>
<dbReference type="GeneID" id="37138938"/>
<evidence type="ECO:0000313" key="1">
    <source>
        <dbReference type="EMBL" id="PYH77616.1"/>
    </source>
</evidence>
<organism evidence="1 2">
    <name type="scientific">Aspergillus uvarum CBS 121591</name>
    <dbReference type="NCBI Taxonomy" id="1448315"/>
    <lineage>
        <taxon>Eukaryota</taxon>
        <taxon>Fungi</taxon>
        <taxon>Dikarya</taxon>
        <taxon>Ascomycota</taxon>
        <taxon>Pezizomycotina</taxon>
        <taxon>Eurotiomycetes</taxon>
        <taxon>Eurotiomycetidae</taxon>
        <taxon>Eurotiales</taxon>
        <taxon>Aspergillaceae</taxon>
        <taxon>Aspergillus</taxon>
        <taxon>Aspergillus subgen. Circumdati</taxon>
    </lineage>
</organism>
<dbReference type="EMBL" id="KZ821739">
    <property type="protein sequence ID" value="PYH77616.1"/>
    <property type="molecule type" value="Genomic_DNA"/>
</dbReference>